<dbReference type="EMBL" id="KY040241">
    <property type="protein sequence ID" value="APG80651.1"/>
    <property type="molecule type" value="Genomic_DNA"/>
</dbReference>
<name>D2EGA4_PARA4</name>
<evidence type="ECO:0000313" key="2">
    <source>
        <dbReference type="EMBL" id="APG80651.1"/>
    </source>
</evidence>
<keyword evidence="1" id="KW-0472">Membrane</keyword>
<accession>D2EGA4</accession>
<dbReference type="AlphaFoldDB" id="D2EGA4"/>
<proteinExistence type="predicted"/>
<dbReference type="EMBL" id="GG730070">
    <property type="protein sequence ID" value="EEZ92607.1"/>
    <property type="molecule type" value="Genomic_DNA"/>
</dbReference>
<keyword evidence="1" id="KW-0812">Transmembrane</keyword>
<keyword evidence="1" id="KW-1133">Transmembrane helix</keyword>
<evidence type="ECO:0000313" key="3">
    <source>
        <dbReference type="EMBL" id="EEZ92607.1"/>
    </source>
</evidence>
<evidence type="ECO:0000313" key="4">
    <source>
        <dbReference type="Proteomes" id="UP000009375"/>
    </source>
</evidence>
<gene>
    <name evidence="3" type="ORF">BJBARM4_0804</name>
</gene>
<evidence type="ECO:0000256" key="1">
    <source>
        <dbReference type="SAM" id="Phobius"/>
    </source>
</evidence>
<accession>A0A1L3KS42</accession>
<feature type="transmembrane region" description="Helical" evidence="1">
    <location>
        <begin position="51"/>
        <end position="75"/>
    </location>
</feature>
<organism evidence="3 4">
    <name type="scientific">Candidatus Parvarchaeum acidiphilum ARMAN-4</name>
    <dbReference type="NCBI Taxonomy" id="662760"/>
    <lineage>
        <taxon>Archaea</taxon>
        <taxon>Candidatus Parvarchaeota</taxon>
        <taxon>Candidatus Parvarchaeum</taxon>
    </lineage>
</organism>
<dbReference type="Proteomes" id="UP000009375">
    <property type="component" value="Unassembled WGS sequence"/>
</dbReference>
<reference evidence="3 4" key="1">
    <citation type="journal article" date="2010" name="Proc. Natl. Acad. Sci. U.S.A.">
        <title>Enigmatic, ultrasmall, uncultivated Archaea.</title>
        <authorList>
            <person name="Baker B.J."/>
            <person name="Comolli L.R."/>
            <person name="Dick G.J."/>
            <person name="Hauser L.J."/>
            <person name="Hyatt D."/>
            <person name="Dill B.D."/>
            <person name="Land M.L."/>
            <person name="Verberkmoes N.C."/>
            <person name="Hettich R.L."/>
            <person name="Banfield J.F."/>
        </authorList>
    </citation>
    <scope>NUCLEOTIDE SEQUENCE [LARGE SCALE GENOMIC DNA]</scope>
</reference>
<reference evidence="2" key="2">
    <citation type="submission" date="2016-10" db="EMBL/GenBank/DDBJ databases">
        <title>New CRISPR-Cas systems from uncultivated microbes.</title>
        <authorList>
            <person name="Burstein D."/>
            <person name="Harrington L.B."/>
            <person name="Strutt S.C."/>
            <person name="Probst A.J."/>
            <person name="Anantharaman K."/>
            <person name="Thomas B.C."/>
            <person name="Doudna J.A."/>
            <person name="Banfield J.F."/>
        </authorList>
    </citation>
    <scope>NUCLEOTIDE SEQUENCE</scope>
    <source>
        <strain evidence="2">ARMAN-4</strain>
    </source>
</reference>
<protein>
    <submittedName>
        <fullName evidence="3">Uncharacterized protein</fullName>
    </submittedName>
</protein>
<sequence length="84" mass="9221">MDKLNYAIILLLIIIILTFALSPSIHSTIESGIAGSNHYRFTLDADVLGAIALIVSLHGLLLIITESILTIRLAYTKLLKTFKI</sequence>